<reference evidence="2" key="1">
    <citation type="submission" date="2018-11" db="EMBL/GenBank/DDBJ databases">
        <authorList>
            <person name="Alioto T."/>
            <person name="Alioto T."/>
        </authorList>
    </citation>
    <scope>NUCLEOTIDE SEQUENCE</scope>
</reference>
<feature type="transmembrane region" description="Helical" evidence="1">
    <location>
        <begin position="38"/>
        <end position="61"/>
    </location>
</feature>
<dbReference type="AlphaFoldDB" id="A0A8B6F7Y3"/>
<evidence type="ECO:0000313" key="2">
    <source>
        <dbReference type="EMBL" id="VDI45778.1"/>
    </source>
</evidence>
<gene>
    <name evidence="2" type="ORF">MGAL_10B043333</name>
</gene>
<organism evidence="2 3">
    <name type="scientific">Mytilus galloprovincialis</name>
    <name type="common">Mediterranean mussel</name>
    <dbReference type="NCBI Taxonomy" id="29158"/>
    <lineage>
        <taxon>Eukaryota</taxon>
        <taxon>Metazoa</taxon>
        <taxon>Spiralia</taxon>
        <taxon>Lophotrochozoa</taxon>
        <taxon>Mollusca</taxon>
        <taxon>Bivalvia</taxon>
        <taxon>Autobranchia</taxon>
        <taxon>Pteriomorphia</taxon>
        <taxon>Mytilida</taxon>
        <taxon>Mytiloidea</taxon>
        <taxon>Mytilidae</taxon>
        <taxon>Mytilinae</taxon>
        <taxon>Mytilus</taxon>
    </lineage>
</organism>
<sequence length="120" mass="13740">MMLILMKVNNDILNEDVIKIIDIEILAGMPLGTTVKSVVFSFIGVFVLELVSGIFGIWGAIGRKKRILAVKTHLNDTLSNYTLAYQATTPYIKHYISYTYWEKTFPNFLKKVRYCCFYSG</sequence>
<accession>A0A8B6F7Y3</accession>
<evidence type="ECO:0000313" key="3">
    <source>
        <dbReference type="Proteomes" id="UP000596742"/>
    </source>
</evidence>
<comment type="caution">
    <text evidence="2">The sequence shown here is derived from an EMBL/GenBank/DDBJ whole genome shotgun (WGS) entry which is preliminary data.</text>
</comment>
<keyword evidence="1" id="KW-1133">Transmembrane helix</keyword>
<keyword evidence="3" id="KW-1185">Reference proteome</keyword>
<name>A0A8B6F7Y3_MYTGA</name>
<dbReference type="Proteomes" id="UP000596742">
    <property type="component" value="Unassembled WGS sequence"/>
</dbReference>
<keyword evidence="1" id="KW-0812">Transmembrane</keyword>
<proteinExistence type="predicted"/>
<protein>
    <submittedName>
        <fullName evidence="2">Uncharacterized protein</fullName>
    </submittedName>
</protein>
<keyword evidence="1" id="KW-0472">Membrane</keyword>
<dbReference type="EMBL" id="UYJE01006407">
    <property type="protein sequence ID" value="VDI45778.1"/>
    <property type="molecule type" value="Genomic_DNA"/>
</dbReference>
<evidence type="ECO:0000256" key="1">
    <source>
        <dbReference type="SAM" id="Phobius"/>
    </source>
</evidence>